<organism evidence="2 3">
    <name type="scientific">Fusarium falciforme</name>
    <dbReference type="NCBI Taxonomy" id="195108"/>
    <lineage>
        <taxon>Eukaryota</taxon>
        <taxon>Fungi</taxon>
        <taxon>Dikarya</taxon>
        <taxon>Ascomycota</taxon>
        <taxon>Pezizomycotina</taxon>
        <taxon>Sordariomycetes</taxon>
        <taxon>Hypocreomycetidae</taxon>
        <taxon>Hypocreales</taxon>
        <taxon>Nectriaceae</taxon>
        <taxon>Fusarium</taxon>
        <taxon>Fusarium solani species complex</taxon>
    </lineage>
</organism>
<dbReference type="PANTHER" id="PTHR38788:SF3">
    <property type="entry name" value="CLR5 DOMAIN-CONTAINING PROTEIN"/>
    <property type="match status" value="1"/>
</dbReference>
<dbReference type="Pfam" id="PF14420">
    <property type="entry name" value="Clr5"/>
    <property type="match status" value="1"/>
</dbReference>
<dbReference type="InterPro" id="IPR025676">
    <property type="entry name" value="Clr5_dom"/>
</dbReference>
<accession>A0A9W8RAR2</accession>
<dbReference type="OrthoDB" id="5083163at2759"/>
<evidence type="ECO:0000313" key="2">
    <source>
        <dbReference type="EMBL" id="KAJ4192826.1"/>
    </source>
</evidence>
<reference evidence="2" key="1">
    <citation type="submission" date="2022-09" db="EMBL/GenBank/DDBJ databases">
        <title>Fusarium specimens isolated from Avocado Roots.</title>
        <authorList>
            <person name="Stajich J."/>
            <person name="Roper C."/>
            <person name="Heimlech-Rivalta G."/>
        </authorList>
    </citation>
    <scope>NUCLEOTIDE SEQUENCE</scope>
    <source>
        <strain evidence="2">A02</strain>
    </source>
</reference>
<dbReference type="PANTHER" id="PTHR38788">
    <property type="entry name" value="CLR5 DOMAIN-CONTAINING PROTEIN"/>
    <property type="match status" value="1"/>
</dbReference>
<evidence type="ECO:0000259" key="1">
    <source>
        <dbReference type="Pfam" id="PF14420"/>
    </source>
</evidence>
<evidence type="ECO:0000313" key="3">
    <source>
        <dbReference type="Proteomes" id="UP001152087"/>
    </source>
</evidence>
<gene>
    <name evidence="2" type="ORF">NW755_003979</name>
</gene>
<name>A0A9W8RAR2_9HYPO</name>
<dbReference type="AlphaFoldDB" id="A0A9W8RAR2"/>
<protein>
    <recommendedName>
        <fullName evidence="1">Clr5 domain-containing protein</fullName>
    </recommendedName>
</protein>
<feature type="domain" description="Clr5" evidence="1">
    <location>
        <begin position="24"/>
        <end position="74"/>
    </location>
</feature>
<dbReference type="EMBL" id="JAOQAV010000007">
    <property type="protein sequence ID" value="KAJ4192826.1"/>
    <property type="molecule type" value="Genomic_DNA"/>
</dbReference>
<proteinExistence type="predicted"/>
<dbReference type="Proteomes" id="UP001152087">
    <property type="component" value="Unassembled WGS sequence"/>
</dbReference>
<sequence>MAGVGPSNSRWIDPAHKRSHRITDESWERFKPILCTLYKSYTLNIVMEFMKKRFNFHASKRQYGYRLDKWGVKKYNSGEKKNSMGALEQMEFENVRPFDTSPRQNLPSTMASTSAIVDDTDHDDYMPTQPSPHHRIRYPWGPGDGEATRKLAADFCAAMSDDENAFQLYSGLYSSLSTPNQPHSATQMFLAISCARVADKPENTHQAWELLSGLLSQQQAYDDEPHFVMSMLTAYLEDRLEQADNTTAKRRTCATVEQFVDENGSLRNLPHNYSSIDLVADYFLCYGLDQYERALCEEERAPNFSAEHLLNDFIRRQPFVDMVRRNASQPLRLCVAWCSKQLHINHPVPLQDPSVQPNPAMRHWWDNTRIFCTLWGVLLGLVRPGCAPDWYNQCESAYGISASELLVTVSWMIGAETTPRDYAMSDENLLKNAAERAQNLLKLKESELLIEFIDKFEWMNELVDLVDEEKSFEPFLQSQLRQYLSETLRIQLPYPAHSQSQSQSQSQESAAPDMDHFDVFAFGGDLGFVNVNVDYAAPMPSPSAYGFVAVPER</sequence>
<comment type="caution">
    <text evidence="2">The sequence shown here is derived from an EMBL/GenBank/DDBJ whole genome shotgun (WGS) entry which is preliminary data.</text>
</comment>
<keyword evidence="3" id="KW-1185">Reference proteome</keyword>